<dbReference type="PANTHER" id="PTHR23511">
    <property type="entry name" value="SYNAPTIC VESICLE GLYCOPROTEIN 2"/>
    <property type="match status" value="1"/>
</dbReference>
<dbReference type="SUPFAM" id="SSF103473">
    <property type="entry name" value="MFS general substrate transporter"/>
    <property type="match status" value="1"/>
</dbReference>
<feature type="transmembrane region" description="Helical" evidence="7">
    <location>
        <begin position="128"/>
        <end position="150"/>
    </location>
</feature>
<evidence type="ECO:0000256" key="6">
    <source>
        <dbReference type="SAM" id="MobiDB-lite"/>
    </source>
</evidence>
<dbReference type="Pfam" id="PF07690">
    <property type="entry name" value="MFS_1"/>
    <property type="match status" value="1"/>
</dbReference>
<dbReference type="EMBL" id="LHPF02000006">
    <property type="protein sequence ID" value="PSC73678.1"/>
    <property type="molecule type" value="Genomic_DNA"/>
</dbReference>
<feature type="compositionally biased region" description="Low complexity" evidence="6">
    <location>
        <begin position="1090"/>
        <end position="1106"/>
    </location>
</feature>
<evidence type="ECO:0000256" key="8">
    <source>
        <dbReference type="SAM" id="SignalP"/>
    </source>
</evidence>
<dbReference type="InterPro" id="IPR005829">
    <property type="entry name" value="Sugar_transporter_CS"/>
</dbReference>
<feature type="region of interest" description="Disordered" evidence="6">
    <location>
        <begin position="1231"/>
        <end position="1293"/>
    </location>
</feature>
<keyword evidence="11" id="KW-1185">Reference proteome</keyword>
<keyword evidence="8" id="KW-0732">Signal</keyword>
<keyword evidence="4 7" id="KW-1133">Transmembrane helix</keyword>
<dbReference type="Pfam" id="PF00083">
    <property type="entry name" value="Sugar_tr"/>
    <property type="match status" value="1"/>
</dbReference>
<proteinExistence type="predicted"/>
<feature type="transmembrane region" description="Helical" evidence="7">
    <location>
        <begin position="96"/>
        <end position="116"/>
    </location>
</feature>
<feature type="transmembrane region" description="Helical" evidence="7">
    <location>
        <begin position="400"/>
        <end position="421"/>
    </location>
</feature>
<feature type="signal peptide" evidence="8">
    <location>
        <begin position="1"/>
        <end position="17"/>
    </location>
</feature>
<gene>
    <name evidence="10" type="ORF">C2E20_2957</name>
</gene>
<reference evidence="10 11" key="1">
    <citation type="journal article" date="2018" name="Plant J.">
        <title>Genome sequences of Chlorella sorokiniana UTEX 1602 and Micractinium conductrix SAG 241.80: implications to maltose excretion by a green alga.</title>
        <authorList>
            <person name="Arriola M.B."/>
            <person name="Velmurugan N."/>
            <person name="Zhang Y."/>
            <person name="Plunkett M.H."/>
            <person name="Hondzo H."/>
            <person name="Barney B.M."/>
        </authorList>
    </citation>
    <scope>NUCLEOTIDE SEQUENCE [LARGE SCALE GENOMIC DNA]</scope>
    <source>
        <strain evidence="10 11">SAG 241.80</strain>
    </source>
</reference>
<comment type="caution">
    <text evidence="10">The sequence shown here is derived from an EMBL/GenBank/DDBJ whole genome shotgun (WGS) entry which is preliminary data.</text>
</comment>
<evidence type="ECO:0000256" key="7">
    <source>
        <dbReference type="SAM" id="Phobius"/>
    </source>
</evidence>
<sequence>MQWLLLCYCGLGWLADACEVMLLSFLGPAVRCAWNVPPAAESVLSSVVFVGMLLGVTSLGAAADHLGRRRGFFLSAAVLGAAGLASAAAPSFGWLLVLRCIVGFALGGTPIAVTLLAEFCTSKGRGRWLLLMQSFWTLGTLLEAALAWAVLPTLGWRWLLALSAAPLLILLALYPLLPESPLWLASRGRYAEAEAVLQRVAAVNGLKPLRLRLAPRGHGGTSPVAATAAGPATERLLPSHSPGVAHGSGGSLNQRSRSPLLGRGAPRSLQVPLLLSEPSSPGGGGAAGERHDAPGAQQAAPQGAVPAHRGLLQADGSAEKQATAAGLRLRLRPVLHAVATASATIFGPQLRRTTLMLYCVWLVNALVYYGLVLLTTALQTAAKKEPCTPGGAPNLDNRDYGAILITTLAECPGLLAAALLVDSWGRKAPLAAALAACAVALVSLTADPPRAAQLALLFAARGCIEGAFSILYVLTPELYPTSVRSFGLALCNGFSRAGGFLAPFATVFLVEGGRSSAAELLLGGLCAAAALCAALLLHDTRDQDLAADLQPERCSDGGGGGSGGSGGSLRSVQGACQQVHGCAPAVPPKPAILVSGRFPKPVRSWPVVEACSAPTMLSENEEPLAVLGGDTKLPAATRKKVKLGLAADDEEDDDMFADMVVDDLDDLEEPAVAPTPAPAASPSQSLADGDVDLAQAEAEAPARAAAPSAVAGRPPRPPRHPGKPSAAAEQAPAPAPAHSEGGQDSCSADSQLSGQEQEQVAPTAEQPAPPSLEGADPSVELAVAPTLDPPVTAAADGSLCAGDEAAAAAAVVAAATEAAGKEEVVAAGKEEVALQKQQPGAVVEAPAAEVQRRVGALDVVQDASEPEVVEAEAELPAPAAAPMPLVEEVLVPQHAVLPAAVQPAAAPLIAVRPAVRPAVVPQQAALLPAVHQPPPAFKALRTVQFSLPEGSSGAGACAGRSAPAAPAAKAASRLGGLPAAAGPAAKPAATSSGLLSAAALLGKAAAPPPTHQLAAAAWQPLAPAKQPLRAPALAALQRQAPAPVAAGTPASSLPKRIQMAPSAVKVVTPAPFTPGADAPPAPASAPTAPPHLQQPAPEPAAAPSAPAQLADDILAFDFSAPAALAGHTACMEASEALCRPIGEEVQAQVLALDQLGLEIEAQRRQAASMHVCLAIYRSSLAFTDTPAQALGFGAAKRKAAAKWEDLEERMAAHAEQEARYAAQRAAAQAEQEARAAARAEEEAHAAAQAEQATLEAAQQAAAEAEQEVREAAQAAAADGSAAQGPTPAQAEEGGAMALEPAAPPATLQPRALEAAFNAQPLEGGSSRPLAPAAEAARQECAAGGGREVSVVLSAAEDGVVLSLAAYLGA</sequence>
<dbReference type="Gene3D" id="1.20.1250.20">
    <property type="entry name" value="MFS general substrate transporter like domains"/>
    <property type="match status" value="2"/>
</dbReference>
<feature type="transmembrane region" description="Helical" evidence="7">
    <location>
        <begin position="72"/>
        <end position="90"/>
    </location>
</feature>
<evidence type="ECO:0000259" key="9">
    <source>
        <dbReference type="PROSITE" id="PS50850"/>
    </source>
</evidence>
<feature type="compositionally biased region" description="Low complexity" evidence="6">
    <location>
        <begin position="1271"/>
        <end position="1283"/>
    </location>
</feature>
<evidence type="ECO:0000313" key="10">
    <source>
        <dbReference type="EMBL" id="PSC73678.1"/>
    </source>
</evidence>
<feature type="transmembrane region" description="Helical" evidence="7">
    <location>
        <begin position="43"/>
        <end position="63"/>
    </location>
</feature>
<feature type="compositionally biased region" description="Basic and acidic residues" evidence="6">
    <location>
        <begin position="1231"/>
        <end position="1244"/>
    </location>
</feature>
<feature type="transmembrane region" description="Helical" evidence="7">
    <location>
        <begin position="355"/>
        <end position="380"/>
    </location>
</feature>
<feature type="region of interest" description="Disordered" evidence="6">
    <location>
        <begin position="234"/>
        <end position="306"/>
    </location>
</feature>
<organism evidence="10 11">
    <name type="scientific">Micractinium conductrix</name>
    <dbReference type="NCBI Taxonomy" id="554055"/>
    <lineage>
        <taxon>Eukaryota</taxon>
        <taxon>Viridiplantae</taxon>
        <taxon>Chlorophyta</taxon>
        <taxon>core chlorophytes</taxon>
        <taxon>Trebouxiophyceae</taxon>
        <taxon>Chlorellales</taxon>
        <taxon>Chlorellaceae</taxon>
        <taxon>Chlorella clade</taxon>
        <taxon>Micractinium</taxon>
    </lineage>
</organism>
<feature type="region of interest" description="Disordered" evidence="6">
    <location>
        <begin position="1068"/>
        <end position="1106"/>
    </location>
</feature>
<keyword evidence="3 7" id="KW-0812">Transmembrane</keyword>
<evidence type="ECO:0000256" key="4">
    <source>
        <dbReference type="ARBA" id="ARBA00022989"/>
    </source>
</evidence>
<dbReference type="PROSITE" id="PS50850">
    <property type="entry name" value="MFS"/>
    <property type="match status" value="1"/>
</dbReference>
<evidence type="ECO:0000313" key="11">
    <source>
        <dbReference type="Proteomes" id="UP000239649"/>
    </source>
</evidence>
<evidence type="ECO:0000256" key="5">
    <source>
        <dbReference type="ARBA" id="ARBA00023136"/>
    </source>
</evidence>
<feature type="compositionally biased region" description="Low complexity" evidence="6">
    <location>
        <begin position="697"/>
        <end position="713"/>
    </location>
</feature>
<dbReference type="OrthoDB" id="512346at2759"/>
<feature type="region of interest" description="Disordered" evidence="6">
    <location>
        <begin position="697"/>
        <end position="776"/>
    </location>
</feature>
<name>A0A2P6VHX7_9CHLO</name>
<comment type="subcellular location">
    <subcellularLocation>
        <location evidence="1">Membrane</location>
        <topology evidence="1">Multi-pass membrane protein</topology>
    </subcellularLocation>
</comment>
<protein>
    <submittedName>
        <fullName evidence="10">Organic cation carnitine transporter 7-like</fullName>
    </submittedName>
</protein>
<dbReference type="PANTHER" id="PTHR23511:SF5">
    <property type="entry name" value="MAJOR FACILITATOR-TYPE TRANSPORTER HXNZ-RELATED"/>
    <property type="match status" value="1"/>
</dbReference>
<dbReference type="InterPro" id="IPR036259">
    <property type="entry name" value="MFS_trans_sf"/>
</dbReference>
<dbReference type="PROSITE" id="PS00216">
    <property type="entry name" value="SUGAR_TRANSPORT_1"/>
    <property type="match status" value="2"/>
</dbReference>
<feature type="transmembrane region" description="Helical" evidence="7">
    <location>
        <begin position="156"/>
        <end position="177"/>
    </location>
</feature>
<feature type="compositionally biased region" description="Low complexity" evidence="6">
    <location>
        <begin position="723"/>
        <end position="732"/>
    </location>
</feature>
<dbReference type="STRING" id="554055.A0A2P6VHX7"/>
<dbReference type="GO" id="GO:0016020">
    <property type="term" value="C:membrane"/>
    <property type="evidence" value="ECO:0007669"/>
    <property type="project" value="UniProtKB-SubCell"/>
</dbReference>
<evidence type="ECO:0000256" key="3">
    <source>
        <dbReference type="ARBA" id="ARBA00022692"/>
    </source>
</evidence>
<dbReference type="InterPro" id="IPR011701">
    <property type="entry name" value="MFS"/>
</dbReference>
<dbReference type="InterPro" id="IPR005828">
    <property type="entry name" value="MFS_sugar_transport-like"/>
</dbReference>
<feature type="compositionally biased region" description="Low complexity" evidence="6">
    <location>
        <begin position="1245"/>
        <end position="1263"/>
    </location>
</feature>
<keyword evidence="2" id="KW-0813">Transport</keyword>
<accession>A0A2P6VHX7</accession>
<feature type="chain" id="PRO_5015124420" evidence="8">
    <location>
        <begin position="18"/>
        <end position="1369"/>
    </location>
</feature>
<feature type="compositionally biased region" description="Pro residues" evidence="6">
    <location>
        <begin position="1077"/>
        <end position="1089"/>
    </location>
</feature>
<feature type="compositionally biased region" description="Low complexity" evidence="6">
    <location>
        <begin position="294"/>
        <end position="306"/>
    </location>
</feature>
<keyword evidence="5 7" id="KW-0472">Membrane</keyword>
<dbReference type="Proteomes" id="UP000239649">
    <property type="component" value="Unassembled WGS sequence"/>
</dbReference>
<evidence type="ECO:0000256" key="1">
    <source>
        <dbReference type="ARBA" id="ARBA00004141"/>
    </source>
</evidence>
<dbReference type="GO" id="GO:0022857">
    <property type="term" value="F:transmembrane transporter activity"/>
    <property type="evidence" value="ECO:0007669"/>
    <property type="project" value="InterPro"/>
</dbReference>
<evidence type="ECO:0000256" key="2">
    <source>
        <dbReference type="ARBA" id="ARBA00022448"/>
    </source>
</evidence>
<dbReference type="InterPro" id="IPR020846">
    <property type="entry name" value="MFS_dom"/>
</dbReference>
<feature type="transmembrane region" description="Helical" evidence="7">
    <location>
        <begin position="428"/>
        <end position="446"/>
    </location>
</feature>
<feature type="domain" description="Major facilitator superfamily (MFS) profile" evidence="9">
    <location>
        <begin position="5"/>
        <end position="541"/>
    </location>
</feature>
<feature type="compositionally biased region" description="Polar residues" evidence="6">
    <location>
        <begin position="742"/>
        <end position="760"/>
    </location>
</feature>